<keyword evidence="2" id="KW-0808">Transferase</keyword>
<comment type="caution">
    <text evidence="2">The sequence shown here is derived from an EMBL/GenBank/DDBJ whole genome shotgun (WGS) entry which is preliminary data.</text>
</comment>
<dbReference type="InterPro" id="IPR000719">
    <property type="entry name" value="Prot_kinase_dom"/>
</dbReference>
<keyword evidence="3" id="KW-1185">Reference proteome</keyword>
<dbReference type="GO" id="GO:0044773">
    <property type="term" value="P:mitotic DNA damage checkpoint signaling"/>
    <property type="evidence" value="ECO:0007669"/>
    <property type="project" value="TreeGrafter"/>
</dbReference>
<dbReference type="InterPro" id="IPR011009">
    <property type="entry name" value="Kinase-like_dom_sf"/>
</dbReference>
<dbReference type="CDD" id="cd00180">
    <property type="entry name" value="PKc"/>
    <property type="match status" value="1"/>
</dbReference>
<organism evidence="2 3">
    <name type="scientific">Cercophora newfieldiana</name>
    <dbReference type="NCBI Taxonomy" id="92897"/>
    <lineage>
        <taxon>Eukaryota</taxon>
        <taxon>Fungi</taxon>
        <taxon>Dikarya</taxon>
        <taxon>Ascomycota</taxon>
        <taxon>Pezizomycotina</taxon>
        <taxon>Sordariomycetes</taxon>
        <taxon>Sordariomycetidae</taxon>
        <taxon>Sordariales</taxon>
        <taxon>Lasiosphaeriaceae</taxon>
        <taxon>Cercophora</taxon>
    </lineage>
</organism>
<dbReference type="SMART" id="SM00220">
    <property type="entry name" value="S_TKc"/>
    <property type="match status" value="1"/>
</dbReference>
<feature type="domain" description="Protein kinase" evidence="1">
    <location>
        <begin position="78"/>
        <end position="384"/>
    </location>
</feature>
<protein>
    <submittedName>
        <fullName evidence="2">Kinase-like domain-containing protein</fullName>
    </submittedName>
</protein>
<evidence type="ECO:0000313" key="2">
    <source>
        <dbReference type="EMBL" id="KAK0644254.1"/>
    </source>
</evidence>
<reference evidence="2" key="1">
    <citation type="submission" date="2023-06" db="EMBL/GenBank/DDBJ databases">
        <title>Genome-scale phylogeny and comparative genomics of the fungal order Sordariales.</title>
        <authorList>
            <consortium name="Lawrence Berkeley National Laboratory"/>
            <person name="Hensen N."/>
            <person name="Bonometti L."/>
            <person name="Westerberg I."/>
            <person name="Brannstrom I.O."/>
            <person name="Guillou S."/>
            <person name="Cros-Aarteil S."/>
            <person name="Calhoun S."/>
            <person name="Haridas S."/>
            <person name="Kuo A."/>
            <person name="Mondo S."/>
            <person name="Pangilinan J."/>
            <person name="Riley R."/>
            <person name="Labutti K."/>
            <person name="Andreopoulos B."/>
            <person name="Lipzen A."/>
            <person name="Chen C."/>
            <person name="Yanf M."/>
            <person name="Daum C."/>
            <person name="Ng V."/>
            <person name="Clum A."/>
            <person name="Steindorff A."/>
            <person name="Ohm R."/>
            <person name="Martin F."/>
            <person name="Silar P."/>
            <person name="Natvig D."/>
            <person name="Lalanne C."/>
            <person name="Gautier V."/>
            <person name="Ament-Velasquez S.L."/>
            <person name="Kruys A."/>
            <person name="Hutchinson M.I."/>
            <person name="Powell A.J."/>
            <person name="Barry K."/>
            <person name="Miller A.N."/>
            <person name="Grigoriev I.V."/>
            <person name="Debuchy R."/>
            <person name="Gladieux P."/>
            <person name="Thoren M.H."/>
            <person name="Johannesson H."/>
        </authorList>
    </citation>
    <scope>NUCLEOTIDE SEQUENCE</scope>
    <source>
        <strain evidence="2">SMH2532-1</strain>
    </source>
</reference>
<sequence>MATMPTHARLQPQGSVSLSDFRNSMARARATFTQVRNATKQSADDATPKPDFITFVSLVSEAYQAHHDDLIPVQQYKPSLETFQGKGHTSLVTHAAVMRSAPSTFARGVVSSFSEGVVIKRPRDIKLGKSSSGLTSFITELRIRLHPTLRAHPHIARLRGIGWDFQDEDATIPRPILLEEFAPLGALDNFWKNWNFVRMTFKSKLEFCRDLAEGLRALHACGVVHGDVKPANILVFPCPGTRGSFVVKLTDFGHSAIESDRQGILPAFTPQWCAPEATREDDSQAMSFTEMKCTDVYSYGLVILSIMIGRSFYLDYEQVEDIQRDKQVGTLLPRSIQQVEKEDKDCMDSDLEVGTVSALLRKTIQLDPQLRSLSSCVSIIDRFVLEYSSVAPISPSVIEVV</sequence>
<dbReference type="EMBL" id="JAULSV010000005">
    <property type="protein sequence ID" value="KAK0644254.1"/>
    <property type="molecule type" value="Genomic_DNA"/>
</dbReference>
<dbReference type="SUPFAM" id="SSF56112">
    <property type="entry name" value="Protein kinase-like (PK-like)"/>
    <property type="match status" value="1"/>
</dbReference>
<dbReference type="Pfam" id="PF00069">
    <property type="entry name" value="Pkinase"/>
    <property type="match status" value="1"/>
</dbReference>
<keyword evidence="2" id="KW-0418">Kinase</keyword>
<dbReference type="Gene3D" id="1.10.510.10">
    <property type="entry name" value="Transferase(Phosphotransferase) domain 1"/>
    <property type="match status" value="1"/>
</dbReference>
<dbReference type="PROSITE" id="PS50011">
    <property type="entry name" value="PROTEIN_KINASE_DOM"/>
    <property type="match status" value="1"/>
</dbReference>
<dbReference type="Proteomes" id="UP001174936">
    <property type="component" value="Unassembled WGS sequence"/>
</dbReference>
<gene>
    <name evidence="2" type="ORF">B0T16DRAFT_430478</name>
</gene>
<dbReference type="GO" id="GO:0005634">
    <property type="term" value="C:nucleus"/>
    <property type="evidence" value="ECO:0007669"/>
    <property type="project" value="TreeGrafter"/>
</dbReference>
<dbReference type="GO" id="GO:0005524">
    <property type="term" value="F:ATP binding"/>
    <property type="evidence" value="ECO:0007669"/>
    <property type="project" value="InterPro"/>
</dbReference>
<dbReference type="InterPro" id="IPR008271">
    <property type="entry name" value="Ser/Thr_kinase_AS"/>
</dbReference>
<dbReference type="PANTHER" id="PTHR44167:SF24">
    <property type="entry name" value="SERINE_THREONINE-PROTEIN KINASE CHK2"/>
    <property type="match status" value="1"/>
</dbReference>
<dbReference type="PROSITE" id="PS00108">
    <property type="entry name" value="PROTEIN_KINASE_ST"/>
    <property type="match status" value="1"/>
</dbReference>
<accession>A0AA40CP74</accession>
<evidence type="ECO:0000313" key="3">
    <source>
        <dbReference type="Proteomes" id="UP001174936"/>
    </source>
</evidence>
<name>A0AA40CP74_9PEZI</name>
<proteinExistence type="predicted"/>
<dbReference type="GO" id="GO:0004674">
    <property type="term" value="F:protein serine/threonine kinase activity"/>
    <property type="evidence" value="ECO:0007669"/>
    <property type="project" value="TreeGrafter"/>
</dbReference>
<evidence type="ECO:0000259" key="1">
    <source>
        <dbReference type="PROSITE" id="PS50011"/>
    </source>
</evidence>
<dbReference type="PANTHER" id="PTHR44167">
    <property type="entry name" value="OVARIAN-SPECIFIC SERINE/THREONINE-PROTEIN KINASE LOK-RELATED"/>
    <property type="match status" value="1"/>
</dbReference>
<dbReference type="AlphaFoldDB" id="A0AA40CP74"/>
<dbReference type="GO" id="GO:0005737">
    <property type="term" value="C:cytoplasm"/>
    <property type="evidence" value="ECO:0007669"/>
    <property type="project" value="TreeGrafter"/>
</dbReference>